<dbReference type="AlphaFoldDB" id="A0A363NUD4"/>
<evidence type="ECO:0000256" key="5">
    <source>
        <dbReference type="SAM" id="Phobius"/>
    </source>
</evidence>
<comment type="caution">
    <text evidence="7">The sequence shown here is derived from an EMBL/GenBank/DDBJ whole genome shotgun (WGS) entry which is preliminary data.</text>
</comment>
<feature type="transmembrane region" description="Helical" evidence="5">
    <location>
        <begin position="54"/>
        <end position="75"/>
    </location>
</feature>
<feature type="transmembrane region" description="Helical" evidence="5">
    <location>
        <begin position="123"/>
        <end position="140"/>
    </location>
</feature>
<dbReference type="GO" id="GO:0030416">
    <property type="term" value="P:methylamine metabolic process"/>
    <property type="evidence" value="ECO:0007669"/>
    <property type="project" value="InterPro"/>
</dbReference>
<feature type="transmembrane region" description="Helical" evidence="5">
    <location>
        <begin position="152"/>
        <end position="174"/>
    </location>
</feature>
<gene>
    <name evidence="7" type="ORF">DCO56_13855</name>
</gene>
<comment type="subcellular location">
    <subcellularLocation>
        <location evidence="1">Membrane</location>
        <topology evidence="1">Multi-pass membrane protein</topology>
    </subcellularLocation>
</comment>
<name>A0A363NUD4_9SPHI</name>
<keyword evidence="2 5" id="KW-0812">Transmembrane</keyword>
<feature type="transmembrane region" description="Helical" evidence="5">
    <location>
        <begin position="82"/>
        <end position="103"/>
    </location>
</feature>
<dbReference type="EMBL" id="QCXX01000003">
    <property type="protein sequence ID" value="PUV24425.1"/>
    <property type="molecule type" value="Genomic_DNA"/>
</dbReference>
<keyword evidence="4 5" id="KW-0472">Membrane</keyword>
<dbReference type="InterPro" id="IPR009908">
    <property type="entry name" value="Methylamine_util_MauE"/>
</dbReference>
<proteinExistence type="predicted"/>
<evidence type="ECO:0000256" key="3">
    <source>
        <dbReference type="ARBA" id="ARBA00022989"/>
    </source>
</evidence>
<sequence>MPMIMKLIKYIRKHFVMIVSILLALLFMYAGGSKMLDFENFQVQLAQSPLLSAYAGFISFAVIIVEFILAICLCLPNTQKMALYGALGLMSAFTFYIYIILHYSDFIPCSCGGILEKLGWTEHLIFNLFFVFLSFVAILYKERKENPNAKLFRPVWIAIASVAISSGVVLVLFLRSEHIIKKENNFTRRFLQHPIFGDKIIDLGVNSYYFAGIADGSIYLGNATTPLYVTKVDTALKTLNRTKITLDNIDHPFRNVQLKVKSPYYYLYDGNVPVIYRGRLGDSIAQTISYGDAFFNQLSVLDSMKFALRTQKRTDKQYTIALLDLMKNPKTELKPAILEKQIDGVFDVDGVLSAEPTTGNLVYTYFYRNQYIVMDANLNVLNRFNTIDTTKRAEISVTRLSDGRTKMNAPPFSVNNGFTVYDDLIFNRSNLKGKHEPSSSWKNSSIIDVYSTDEQRYIGSFYIRNKKDKAMSSMITDGRYMYVLVGNELQRYRIRDGAFKFDKKRNRWFKEAPVDEDIKGIAENPVTD</sequence>
<protein>
    <submittedName>
        <fullName evidence="7">Tellurium resistance protein TerC</fullName>
    </submittedName>
</protein>
<feature type="domain" description="Methylamine utilisation protein MauE" evidence="6">
    <location>
        <begin position="13"/>
        <end position="139"/>
    </location>
</feature>
<dbReference type="Pfam" id="PF07291">
    <property type="entry name" value="MauE"/>
    <property type="match status" value="1"/>
</dbReference>
<dbReference type="OrthoDB" id="673785at2"/>
<evidence type="ECO:0000313" key="7">
    <source>
        <dbReference type="EMBL" id="PUV24425.1"/>
    </source>
</evidence>
<evidence type="ECO:0000256" key="1">
    <source>
        <dbReference type="ARBA" id="ARBA00004141"/>
    </source>
</evidence>
<accession>A0A363NUD4</accession>
<evidence type="ECO:0000313" key="8">
    <source>
        <dbReference type="Proteomes" id="UP000250831"/>
    </source>
</evidence>
<keyword evidence="8" id="KW-1185">Reference proteome</keyword>
<dbReference type="Proteomes" id="UP000250831">
    <property type="component" value="Unassembled WGS sequence"/>
</dbReference>
<keyword evidence="3 5" id="KW-1133">Transmembrane helix</keyword>
<evidence type="ECO:0000259" key="6">
    <source>
        <dbReference type="Pfam" id="PF07291"/>
    </source>
</evidence>
<evidence type="ECO:0000256" key="2">
    <source>
        <dbReference type="ARBA" id="ARBA00022692"/>
    </source>
</evidence>
<dbReference type="GO" id="GO:0016020">
    <property type="term" value="C:membrane"/>
    <property type="evidence" value="ECO:0007669"/>
    <property type="project" value="UniProtKB-SubCell"/>
</dbReference>
<reference evidence="7 8" key="1">
    <citation type="submission" date="2018-04" db="EMBL/GenBank/DDBJ databases">
        <title>Sphingobacterium sp. M46 Genome.</title>
        <authorList>
            <person name="Cheng J."/>
            <person name="Li Y."/>
        </authorList>
    </citation>
    <scope>NUCLEOTIDE SEQUENCE [LARGE SCALE GENOMIC DNA]</scope>
    <source>
        <strain evidence="7 8">M46</strain>
    </source>
</reference>
<organism evidence="7 8">
    <name type="scientific">Sphingobacterium athyrii</name>
    <dbReference type="NCBI Taxonomy" id="2152717"/>
    <lineage>
        <taxon>Bacteria</taxon>
        <taxon>Pseudomonadati</taxon>
        <taxon>Bacteroidota</taxon>
        <taxon>Sphingobacteriia</taxon>
        <taxon>Sphingobacteriales</taxon>
        <taxon>Sphingobacteriaceae</taxon>
        <taxon>Sphingobacterium</taxon>
    </lineage>
</organism>
<evidence type="ECO:0000256" key="4">
    <source>
        <dbReference type="ARBA" id="ARBA00023136"/>
    </source>
</evidence>